<evidence type="ECO:0000256" key="1">
    <source>
        <dbReference type="SAM" id="MobiDB-lite"/>
    </source>
</evidence>
<dbReference type="PANTHER" id="PTHR23509">
    <property type="entry name" value="PA-PL1 PHOSPHOLIPASE FAMILY"/>
    <property type="match status" value="1"/>
</dbReference>
<dbReference type="GO" id="GO:0046872">
    <property type="term" value="F:metal ion binding"/>
    <property type="evidence" value="ECO:0007669"/>
    <property type="project" value="InterPro"/>
</dbReference>
<reference evidence="3 4" key="1">
    <citation type="journal article" date="2014" name="BMC Genomics">
        <title>Comparative genomics of the major fungal agents of human and animal Sporotrichosis: Sporothrix schenckii and Sporothrix brasiliensis.</title>
        <authorList>
            <person name="Teixeira M.M."/>
            <person name="de Almeida L.G."/>
            <person name="Kubitschek-Barreira P."/>
            <person name="Alves F.L."/>
            <person name="Kioshima E.S."/>
            <person name="Abadio A.K."/>
            <person name="Fernandes L."/>
            <person name="Derengowski L.S."/>
            <person name="Ferreira K.S."/>
            <person name="Souza R.C."/>
            <person name="Ruiz J.C."/>
            <person name="de Andrade N.C."/>
            <person name="Paes H.C."/>
            <person name="Nicola A.M."/>
            <person name="Albuquerque P."/>
            <person name="Gerber A.L."/>
            <person name="Martins V.P."/>
            <person name="Peconick L.D."/>
            <person name="Neto A.V."/>
            <person name="Chaucanez C.B."/>
            <person name="Silva P.A."/>
            <person name="Cunha O.L."/>
            <person name="de Oliveira F.F."/>
            <person name="dos Santos T.C."/>
            <person name="Barros A.L."/>
            <person name="Soares M.A."/>
            <person name="de Oliveira L.M."/>
            <person name="Marini M.M."/>
            <person name="Villalobos-Duno H."/>
            <person name="Cunha M.M."/>
            <person name="de Hoog S."/>
            <person name="da Silveira J.F."/>
            <person name="Henrissat B."/>
            <person name="Nino-Vega G.A."/>
            <person name="Cisalpino P.S."/>
            <person name="Mora-Montes H.M."/>
            <person name="Almeida S.R."/>
            <person name="Stajich J.E."/>
            <person name="Lopes-Bezerra L.M."/>
            <person name="Vasconcelos A.T."/>
            <person name="Felipe M.S."/>
        </authorList>
    </citation>
    <scope>NUCLEOTIDE SEQUENCE [LARGE SCALE GENOMIC DNA]</scope>
    <source>
        <strain evidence="3 4">1099-18</strain>
    </source>
</reference>
<feature type="compositionally biased region" description="Low complexity" evidence="1">
    <location>
        <begin position="216"/>
        <end position="226"/>
    </location>
</feature>
<dbReference type="KEGG" id="ssck:SPSK_00218"/>
<dbReference type="Pfam" id="PF02862">
    <property type="entry name" value="DDHD"/>
    <property type="match status" value="2"/>
</dbReference>
<name>A0A0F2M2F0_SPOSC</name>
<dbReference type="Proteomes" id="UP000033710">
    <property type="component" value="Unassembled WGS sequence"/>
</dbReference>
<protein>
    <submittedName>
        <fullName evidence="3">DDHD domain protein</fullName>
    </submittedName>
</protein>
<dbReference type="InterPro" id="IPR004177">
    <property type="entry name" value="DDHD_dom"/>
</dbReference>
<dbReference type="RefSeq" id="XP_016586564.1">
    <property type="nucleotide sequence ID" value="XM_016727196.1"/>
</dbReference>
<gene>
    <name evidence="3" type="ORF">SPSK_00218</name>
</gene>
<feature type="region of interest" description="Disordered" evidence="1">
    <location>
        <begin position="340"/>
        <end position="370"/>
    </location>
</feature>
<dbReference type="OrthoDB" id="69269at2759"/>
<dbReference type="GeneID" id="27662473"/>
<dbReference type="GO" id="GO:0005737">
    <property type="term" value="C:cytoplasm"/>
    <property type="evidence" value="ECO:0007669"/>
    <property type="project" value="TreeGrafter"/>
</dbReference>
<feature type="region of interest" description="Disordered" evidence="1">
    <location>
        <begin position="214"/>
        <end position="263"/>
    </location>
</feature>
<evidence type="ECO:0000259" key="2">
    <source>
        <dbReference type="PROSITE" id="PS51043"/>
    </source>
</evidence>
<proteinExistence type="predicted"/>
<dbReference type="PANTHER" id="PTHR23509:SF6">
    <property type="entry name" value="PHOSPHOLIPASE C1020.13C-RELATED"/>
    <property type="match status" value="1"/>
</dbReference>
<dbReference type="InterPro" id="IPR029058">
    <property type="entry name" value="AB_hydrolase_fold"/>
</dbReference>
<dbReference type="EMBL" id="AXCR01000008">
    <property type="protein sequence ID" value="KJR83888.1"/>
    <property type="molecule type" value="Genomic_DNA"/>
</dbReference>
<evidence type="ECO:0000313" key="4">
    <source>
        <dbReference type="Proteomes" id="UP000033710"/>
    </source>
</evidence>
<feature type="region of interest" description="Disordered" evidence="1">
    <location>
        <begin position="269"/>
        <end position="288"/>
    </location>
</feature>
<feature type="compositionally biased region" description="Polar residues" evidence="1">
    <location>
        <begin position="357"/>
        <end position="368"/>
    </location>
</feature>
<dbReference type="AlphaFoldDB" id="A0A0F2M2F0"/>
<dbReference type="VEuPathDB" id="FungiDB:SPSK_00218"/>
<comment type="caution">
    <text evidence="3">The sequence shown here is derived from an EMBL/GenBank/DDBJ whole genome shotgun (WGS) entry which is preliminary data.</text>
</comment>
<dbReference type="InterPro" id="IPR058055">
    <property type="entry name" value="PA-PLA1"/>
</dbReference>
<dbReference type="SUPFAM" id="SSF53474">
    <property type="entry name" value="alpha/beta-Hydrolases"/>
    <property type="match status" value="1"/>
</dbReference>
<feature type="domain" description="DDHD" evidence="2">
    <location>
        <begin position="858"/>
        <end position="1065"/>
    </location>
</feature>
<accession>A0A0F2M2F0</accession>
<reference evidence="3 4" key="2">
    <citation type="journal article" date="2015" name="Eukaryot. Cell">
        <title>Asexual propagation of a virulent clone complex in a human and feline outbreak of sporotrichosis.</title>
        <authorList>
            <person name="Teixeira Mde M."/>
            <person name="Rodrigues A.M."/>
            <person name="Tsui C.K."/>
            <person name="de Almeida L.G."/>
            <person name="Van Diepeningen A.D."/>
            <person name="van den Ende B.G."/>
            <person name="Fernandes G.F."/>
            <person name="Kano R."/>
            <person name="Hamelin R.C."/>
            <person name="Lopes-Bezerra L.M."/>
            <person name="Vasconcelos A.T."/>
            <person name="de Hoog S."/>
            <person name="de Camargo Z.P."/>
            <person name="Felipe M.S."/>
        </authorList>
    </citation>
    <scope>NUCLEOTIDE SEQUENCE [LARGE SCALE GENOMIC DNA]</scope>
    <source>
        <strain evidence="3 4">1099-18</strain>
    </source>
</reference>
<dbReference type="GO" id="GO:0004620">
    <property type="term" value="F:phospholipase activity"/>
    <property type="evidence" value="ECO:0007669"/>
    <property type="project" value="TreeGrafter"/>
</dbReference>
<dbReference type="PROSITE" id="PS51043">
    <property type="entry name" value="DDHD"/>
    <property type="match status" value="1"/>
</dbReference>
<organism evidence="3 4">
    <name type="scientific">Sporothrix schenckii 1099-18</name>
    <dbReference type="NCBI Taxonomy" id="1397361"/>
    <lineage>
        <taxon>Eukaryota</taxon>
        <taxon>Fungi</taxon>
        <taxon>Dikarya</taxon>
        <taxon>Ascomycota</taxon>
        <taxon>Pezizomycotina</taxon>
        <taxon>Sordariomycetes</taxon>
        <taxon>Sordariomycetidae</taxon>
        <taxon>Ophiostomatales</taxon>
        <taxon>Ophiostomataceae</taxon>
        <taxon>Sporothrix</taxon>
    </lineage>
</organism>
<evidence type="ECO:0000313" key="3">
    <source>
        <dbReference type="EMBL" id="KJR83888.1"/>
    </source>
</evidence>
<sequence length="1093" mass="119896">MSALPNTVRPVQPVSSSPCMHNLGPGCHLAPIPQPQTDSWLNGIPPSNAQFFYSSTVPIDDPILIPSNDSTSPKRPLRPFSQADSNRLERAWLQLFSEDARENHLSARLRHNPSPPVIQSNEDTLDIVVRNLTARHRLKHLQDRGTGHDAATTVRITVQGAATSIPVCCEDLLVDARGELRTLFCPLAVQRRAELGVDAVTRSVMVALNRTKNDLSNTNTSTASSSMHLAAAPPIESNSSVPRTRRPSSQETTSPALDPFLLRDQVTLPTRRGTTDGPDEAVSHLPALPSPIAPLSRLPIPDDGISGKPFLRPGIPSEFVRSSASPSPPFRVNEVERMDPESALETAGGDTEMHHPYSSSPLHQQCQSVHGPGVNWEETETLRREIQSSSLSLDRMRKSFEVAVGISRLYTVDLPALQMKPIYWSPVHDISAVQRATWFYRDTMMPLEADVSNQLESLFRELRPWTETWKIELRCAVDIGPIGEEKVSQPLWPSSTQDKTRTRTGRAHPVPKISSDPFCASHCFQGTAAAVGTVGSPPASYSDRTTAGDSGNCASPSASGEKCFANYDAIFKDGTQAFLLKPSLRPSAYYRRQPVAKICKGATVGIPIVRGFDRDAWNRIHNQSPRGLVAKSFPAAPSFDSAAIAGNVHGHQEGVEDCPGCRAEKLGCQVSDLVLVIHGVGQKLAERVESFHFTHAVNGLRRAVSAELKTPVVQSVLRDGHSGIMVLPVNWRHTLSFEDGGFSEPRGEEGHATTSGFELKDIEQTSIPAVRSMISDVMFDIPFYMSNHKPKMITSLVREANRVYRLWCQNNPGFSQTGRVHLIGHSLGSAMAVEVLSKQPTKIPRVEPIPTPAVSNFFEFDTTNLFLLGSPAAFFLLLERGALVPRRGRQKPGMVTRNNIDRRVFGEAGTFGCLAVDNIYNVLAKEDPIAYLLNGTIDSAYASGLKTAYVPSASVSLFASISQSLRGVFPGMPTTPHQVDNSLSTTALPAIVRLPSQVELEVHDFTREEIAEHKAYLLNDNGQVDYFLQSGGGPLEIQYLNMLSAHTSYWTNQDLIRMLCVEIGRRPGTDHTMPTMRAVKSFQRPFQPSARRK</sequence>
<dbReference type="SMART" id="SM01127">
    <property type="entry name" value="DDHD"/>
    <property type="match status" value="1"/>
</dbReference>
<feature type="compositionally biased region" description="Polar residues" evidence="1">
    <location>
        <begin position="236"/>
        <end position="255"/>
    </location>
</feature>
<feature type="region of interest" description="Disordered" evidence="1">
    <location>
        <begin position="488"/>
        <end position="508"/>
    </location>
</feature>